<sequence>MWKEIKKLLRTLAPRSKLSKVSIEDAQQFSFLGGLDNRESSGSGIGSDETSILRSNALRQLPHRGSGLATARLAHAAARASWADLVIHRNFLLYSYV</sequence>
<dbReference type="EMBL" id="JACEIK010000399">
    <property type="protein sequence ID" value="MCD7456355.1"/>
    <property type="molecule type" value="Genomic_DNA"/>
</dbReference>
<proteinExistence type="predicted"/>
<comment type="caution">
    <text evidence="1">The sequence shown here is derived from an EMBL/GenBank/DDBJ whole genome shotgun (WGS) entry which is preliminary data.</text>
</comment>
<keyword evidence="2" id="KW-1185">Reference proteome</keyword>
<name>A0ABS8SC09_DATST</name>
<accession>A0ABS8SC09</accession>
<gene>
    <name evidence="1" type="ORF">HAX54_031435</name>
</gene>
<dbReference type="Proteomes" id="UP000823775">
    <property type="component" value="Unassembled WGS sequence"/>
</dbReference>
<organism evidence="1 2">
    <name type="scientific">Datura stramonium</name>
    <name type="common">Jimsonweed</name>
    <name type="synonym">Common thornapple</name>
    <dbReference type="NCBI Taxonomy" id="4076"/>
    <lineage>
        <taxon>Eukaryota</taxon>
        <taxon>Viridiplantae</taxon>
        <taxon>Streptophyta</taxon>
        <taxon>Embryophyta</taxon>
        <taxon>Tracheophyta</taxon>
        <taxon>Spermatophyta</taxon>
        <taxon>Magnoliopsida</taxon>
        <taxon>eudicotyledons</taxon>
        <taxon>Gunneridae</taxon>
        <taxon>Pentapetalae</taxon>
        <taxon>asterids</taxon>
        <taxon>lamiids</taxon>
        <taxon>Solanales</taxon>
        <taxon>Solanaceae</taxon>
        <taxon>Solanoideae</taxon>
        <taxon>Datureae</taxon>
        <taxon>Datura</taxon>
    </lineage>
</organism>
<reference evidence="1 2" key="1">
    <citation type="journal article" date="2021" name="BMC Genomics">
        <title>Datura genome reveals duplications of psychoactive alkaloid biosynthetic genes and high mutation rate following tissue culture.</title>
        <authorList>
            <person name="Rajewski A."/>
            <person name="Carter-House D."/>
            <person name="Stajich J."/>
            <person name="Litt A."/>
        </authorList>
    </citation>
    <scope>NUCLEOTIDE SEQUENCE [LARGE SCALE GENOMIC DNA]</scope>
    <source>
        <strain evidence="1">AR-01</strain>
    </source>
</reference>
<evidence type="ECO:0000313" key="2">
    <source>
        <dbReference type="Proteomes" id="UP000823775"/>
    </source>
</evidence>
<protein>
    <submittedName>
        <fullName evidence="1">Uncharacterized protein</fullName>
    </submittedName>
</protein>
<evidence type="ECO:0000313" key="1">
    <source>
        <dbReference type="EMBL" id="MCD7456355.1"/>
    </source>
</evidence>